<feature type="domain" description="RNA polymerase sigma-70 region 2" evidence="7">
    <location>
        <begin position="24"/>
        <end position="84"/>
    </location>
</feature>
<dbReference type="InterPro" id="IPR013324">
    <property type="entry name" value="RNA_pol_sigma_r3/r4-like"/>
</dbReference>
<evidence type="ECO:0000313" key="9">
    <source>
        <dbReference type="EMBL" id="MFD2795051.1"/>
    </source>
</evidence>
<feature type="region of interest" description="Disordered" evidence="6">
    <location>
        <begin position="216"/>
        <end position="323"/>
    </location>
</feature>
<evidence type="ECO:0000259" key="8">
    <source>
        <dbReference type="Pfam" id="PF08281"/>
    </source>
</evidence>
<dbReference type="Gene3D" id="3.10.450.50">
    <property type="match status" value="1"/>
</dbReference>
<keyword evidence="10" id="KW-1185">Reference proteome</keyword>
<accession>A0ABW5VVJ1</accession>
<dbReference type="CDD" id="cd06171">
    <property type="entry name" value="Sigma70_r4"/>
    <property type="match status" value="1"/>
</dbReference>
<feature type="domain" description="RNA polymerase sigma factor 70 region 4 type 2" evidence="8">
    <location>
        <begin position="118"/>
        <end position="169"/>
    </location>
</feature>
<dbReference type="SUPFAM" id="SSF88659">
    <property type="entry name" value="Sigma3 and sigma4 domains of RNA polymerase sigma factors"/>
    <property type="match status" value="1"/>
</dbReference>
<protein>
    <submittedName>
        <fullName evidence="9">Sigma-70 family RNA polymerase sigma factor</fullName>
    </submittedName>
</protein>
<keyword evidence="5" id="KW-0804">Transcription</keyword>
<dbReference type="InterPro" id="IPR052704">
    <property type="entry name" value="ECF_Sigma-70_Domain"/>
</dbReference>
<dbReference type="Pfam" id="PF08281">
    <property type="entry name" value="Sigma70_r4_2"/>
    <property type="match status" value="1"/>
</dbReference>
<dbReference type="Gene3D" id="1.10.10.10">
    <property type="entry name" value="Winged helix-like DNA-binding domain superfamily/Winged helix DNA-binding domain"/>
    <property type="match status" value="1"/>
</dbReference>
<dbReference type="NCBIfam" id="TIGR02937">
    <property type="entry name" value="sigma70-ECF"/>
    <property type="match status" value="1"/>
</dbReference>
<dbReference type="InterPro" id="IPR036388">
    <property type="entry name" value="WH-like_DNA-bd_sf"/>
</dbReference>
<dbReference type="PANTHER" id="PTHR30173">
    <property type="entry name" value="SIGMA 19 FACTOR"/>
    <property type="match status" value="1"/>
</dbReference>
<dbReference type="SUPFAM" id="SSF88946">
    <property type="entry name" value="Sigma2 domain of RNA polymerase sigma factors"/>
    <property type="match status" value="1"/>
</dbReference>
<evidence type="ECO:0000256" key="2">
    <source>
        <dbReference type="ARBA" id="ARBA00011344"/>
    </source>
</evidence>
<dbReference type="InterPro" id="IPR007627">
    <property type="entry name" value="RNA_pol_sigma70_r2"/>
</dbReference>
<name>A0ABW5VVJ1_9MICO</name>
<sequence length="323" mass="34495">MTTSGVTGPDGMGPADASFAFIEVRPQLFGIAYRMLGSVAEAEDVLQEAWIRWHLTDRSAVRNPQAFLTTTTARLAINVLQSARTRRETYTGPWLPEPVDTSEDPALGAEQAEALDVAVLVLLERLTPAERAAYVLREAFGYAYADIARIVHLSQAAARQLVSRARKHIASGKRSTVVASKRRALLDAFVAAARAGDLAGLERLLADDVVRRADRGGAVRGRGSPSSAAARSHDCSRCTRQHSGRRDRVAVEGPRRDSDGSGTARRPALRADADRLGPRHGRGSVADEPGSARRAAIARRRPACVIPPGRTGSQPASSAPATS</sequence>
<dbReference type="Pfam" id="PF04542">
    <property type="entry name" value="Sigma70_r2"/>
    <property type="match status" value="1"/>
</dbReference>
<dbReference type="InterPro" id="IPR014284">
    <property type="entry name" value="RNA_pol_sigma-70_dom"/>
</dbReference>
<proteinExistence type="inferred from homology"/>
<evidence type="ECO:0000256" key="3">
    <source>
        <dbReference type="ARBA" id="ARBA00023015"/>
    </source>
</evidence>
<feature type="compositionally biased region" description="Low complexity" evidence="6">
    <location>
        <begin position="221"/>
        <end position="230"/>
    </location>
</feature>
<evidence type="ECO:0000313" key="10">
    <source>
        <dbReference type="Proteomes" id="UP001597479"/>
    </source>
</evidence>
<evidence type="ECO:0000256" key="5">
    <source>
        <dbReference type="ARBA" id="ARBA00023163"/>
    </source>
</evidence>
<feature type="compositionally biased region" description="Basic and acidic residues" evidence="6">
    <location>
        <begin position="244"/>
        <end position="259"/>
    </location>
</feature>
<reference evidence="10" key="1">
    <citation type="journal article" date="2019" name="Int. J. Syst. Evol. Microbiol.">
        <title>The Global Catalogue of Microorganisms (GCM) 10K type strain sequencing project: providing services to taxonomists for standard genome sequencing and annotation.</title>
        <authorList>
            <consortium name="The Broad Institute Genomics Platform"/>
            <consortium name="The Broad Institute Genome Sequencing Center for Infectious Disease"/>
            <person name="Wu L."/>
            <person name="Ma J."/>
        </authorList>
    </citation>
    <scope>NUCLEOTIDE SEQUENCE [LARGE SCALE GENOMIC DNA]</scope>
    <source>
        <strain evidence="10">CCM 7044</strain>
    </source>
</reference>
<feature type="compositionally biased region" description="Polar residues" evidence="6">
    <location>
        <begin position="311"/>
        <end position="323"/>
    </location>
</feature>
<dbReference type="Proteomes" id="UP001597479">
    <property type="component" value="Unassembled WGS sequence"/>
</dbReference>
<evidence type="ECO:0000256" key="1">
    <source>
        <dbReference type="ARBA" id="ARBA00010641"/>
    </source>
</evidence>
<evidence type="ECO:0000259" key="7">
    <source>
        <dbReference type="Pfam" id="PF04542"/>
    </source>
</evidence>
<dbReference type="InterPro" id="IPR013249">
    <property type="entry name" value="RNA_pol_sigma70_r4_t2"/>
</dbReference>
<dbReference type="PANTHER" id="PTHR30173:SF36">
    <property type="entry name" value="ECF RNA POLYMERASE SIGMA FACTOR SIGJ"/>
    <property type="match status" value="1"/>
</dbReference>
<dbReference type="EMBL" id="JBHUOG010000002">
    <property type="protein sequence ID" value="MFD2795051.1"/>
    <property type="molecule type" value="Genomic_DNA"/>
</dbReference>
<dbReference type="RefSeq" id="WP_377184741.1">
    <property type="nucleotide sequence ID" value="NZ_JBHUOG010000002.1"/>
</dbReference>
<evidence type="ECO:0000256" key="4">
    <source>
        <dbReference type="ARBA" id="ARBA00023082"/>
    </source>
</evidence>
<dbReference type="Gene3D" id="1.10.1740.10">
    <property type="match status" value="1"/>
</dbReference>
<gene>
    <name evidence="9" type="ORF">ACFS27_15945</name>
</gene>
<keyword evidence="3" id="KW-0805">Transcription regulation</keyword>
<comment type="subunit">
    <text evidence="2">Interacts transiently with the RNA polymerase catalytic core formed by RpoA, RpoB, RpoC and RpoZ (2 alpha, 1 beta, 1 beta' and 1 omega subunit) to form the RNA polymerase holoenzyme that can initiate transcription.</text>
</comment>
<dbReference type="InterPro" id="IPR032710">
    <property type="entry name" value="NTF2-like_dom_sf"/>
</dbReference>
<evidence type="ECO:0000256" key="6">
    <source>
        <dbReference type="SAM" id="MobiDB-lite"/>
    </source>
</evidence>
<comment type="similarity">
    <text evidence="1">Belongs to the sigma-70 factor family. ECF subfamily.</text>
</comment>
<dbReference type="SUPFAM" id="SSF54427">
    <property type="entry name" value="NTF2-like"/>
    <property type="match status" value="1"/>
</dbReference>
<comment type="caution">
    <text evidence="9">The sequence shown here is derived from an EMBL/GenBank/DDBJ whole genome shotgun (WGS) entry which is preliminary data.</text>
</comment>
<keyword evidence="4" id="KW-0731">Sigma factor</keyword>
<organism evidence="9 10">
    <name type="scientific">Promicromonospora vindobonensis</name>
    <dbReference type="NCBI Taxonomy" id="195748"/>
    <lineage>
        <taxon>Bacteria</taxon>
        <taxon>Bacillati</taxon>
        <taxon>Actinomycetota</taxon>
        <taxon>Actinomycetes</taxon>
        <taxon>Micrococcales</taxon>
        <taxon>Promicromonosporaceae</taxon>
        <taxon>Promicromonospora</taxon>
    </lineage>
</organism>
<dbReference type="InterPro" id="IPR013325">
    <property type="entry name" value="RNA_pol_sigma_r2"/>
</dbReference>